<name>A0A195E664_9HYME</name>
<dbReference type="EMBL" id="KQ979592">
    <property type="protein sequence ID" value="KYN20581.1"/>
    <property type="molecule type" value="Genomic_DNA"/>
</dbReference>
<evidence type="ECO:0000256" key="1">
    <source>
        <dbReference type="SAM" id="MobiDB-lite"/>
    </source>
</evidence>
<feature type="region of interest" description="Disordered" evidence="1">
    <location>
        <begin position="66"/>
        <end position="127"/>
    </location>
</feature>
<dbReference type="Proteomes" id="UP000078492">
    <property type="component" value="Unassembled WGS sequence"/>
</dbReference>
<organism evidence="2 3">
    <name type="scientific">Trachymyrmex cornetzi</name>
    <dbReference type="NCBI Taxonomy" id="471704"/>
    <lineage>
        <taxon>Eukaryota</taxon>
        <taxon>Metazoa</taxon>
        <taxon>Ecdysozoa</taxon>
        <taxon>Arthropoda</taxon>
        <taxon>Hexapoda</taxon>
        <taxon>Insecta</taxon>
        <taxon>Pterygota</taxon>
        <taxon>Neoptera</taxon>
        <taxon>Endopterygota</taxon>
        <taxon>Hymenoptera</taxon>
        <taxon>Apocrita</taxon>
        <taxon>Aculeata</taxon>
        <taxon>Formicoidea</taxon>
        <taxon>Formicidae</taxon>
        <taxon>Myrmicinae</taxon>
        <taxon>Trachymyrmex</taxon>
    </lineage>
</organism>
<keyword evidence="3" id="KW-1185">Reference proteome</keyword>
<reference evidence="2 3" key="1">
    <citation type="submission" date="2015-09" db="EMBL/GenBank/DDBJ databases">
        <title>Trachymyrmex cornetzi WGS genome.</title>
        <authorList>
            <person name="Nygaard S."/>
            <person name="Hu H."/>
            <person name="Boomsma J."/>
            <person name="Zhang G."/>
        </authorList>
    </citation>
    <scope>NUCLEOTIDE SEQUENCE [LARGE SCALE GENOMIC DNA]</scope>
    <source>
        <strain evidence="2">Tcor2-1</strain>
        <tissue evidence="2">Whole body</tissue>
    </source>
</reference>
<sequence>MINFPAFVYAAVSVEVLLYPCCSPNINPYRTMYNLVPHPSRMQLNALSRTICVLVHSGTTTFRQVVRETSRQPAQRARLLTERSLRHQEERETVESESTAKGEKTKNDDSEVGGEKNLVDDTRFLRR</sequence>
<gene>
    <name evidence="2" type="ORF">ALC57_07070</name>
</gene>
<accession>A0A195E664</accession>
<feature type="compositionally biased region" description="Basic and acidic residues" evidence="1">
    <location>
        <begin position="79"/>
        <end position="127"/>
    </location>
</feature>
<protein>
    <submittedName>
        <fullName evidence="2">Uncharacterized protein</fullName>
    </submittedName>
</protein>
<evidence type="ECO:0000313" key="2">
    <source>
        <dbReference type="EMBL" id="KYN20581.1"/>
    </source>
</evidence>
<proteinExistence type="predicted"/>
<dbReference type="AlphaFoldDB" id="A0A195E664"/>
<evidence type="ECO:0000313" key="3">
    <source>
        <dbReference type="Proteomes" id="UP000078492"/>
    </source>
</evidence>